<dbReference type="RefSeq" id="WP_182164025.1">
    <property type="nucleotide sequence ID" value="NZ_JACFXV010000044.1"/>
</dbReference>
<reference evidence="1 2" key="1">
    <citation type="submission" date="2020-07" db="EMBL/GenBank/DDBJ databases">
        <title>Stappia sp., F7233, whole genome shotgun sequencing project.</title>
        <authorList>
            <person name="Jiang S."/>
            <person name="Liu Z.W."/>
            <person name="Du Z.J."/>
        </authorList>
    </citation>
    <scope>NUCLEOTIDE SEQUENCE [LARGE SCALE GENOMIC DNA]</scope>
    <source>
        <strain evidence="1 2">F7233</strain>
    </source>
</reference>
<dbReference type="AlphaFoldDB" id="A0A839ADY5"/>
<keyword evidence="2" id="KW-1185">Reference proteome</keyword>
<comment type="caution">
    <text evidence="1">The sequence shown here is derived from an EMBL/GenBank/DDBJ whole genome shotgun (WGS) entry which is preliminary data.</text>
</comment>
<organism evidence="1 2">
    <name type="scientific">Stappia albiluteola</name>
    <dbReference type="NCBI Taxonomy" id="2758565"/>
    <lineage>
        <taxon>Bacteria</taxon>
        <taxon>Pseudomonadati</taxon>
        <taxon>Pseudomonadota</taxon>
        <taxon>Alphaproteobacteria</taxon>
        <taxon>Hyphomicrobiales</taxon>
        <taxon>Stappiaceae</taxon>
        <taxon>Stappia</taxon>
    </lineage>
</organism>
<dbReference type="Proteomes" id="UP000541109">
    <property type="component" value="Unassembled WGS sequence"/>
</dbReference>
<evidence type="ECO:0000313" key="1">
    <source>
        <dbReference type="EMBL" id="MBA5777027.1"/>
    </source>
</evidence>
<name>A0A839ADY5_9HYPH</name>
<accession>A0A839ADY5</accession>
<gene>
    <name evidence="1" type="ORF">H2509_07770</name>
</gene>
<protein>
    <submittedName>
        <fullName evidence="1">Helix-turn-helix domain-containing protein</fullName>
    </submittedName>
</protein>
<evidence type="ECO:0000313" key="2">
    <source>
        <dbReference type="Proteomes" id="UP000541109"/>
    </source>
</evidence>
<proteinExistence type="predicted"/>
<dbReference type="EMBL" id="JACFXV010000044">
    <property type="protein sequence ID" value="MBA5777027.1"/>
    <property type="molecule type" value="Genomic_DNA"/>
</dbReference>
<sequence length="162" mass="18356">MARKRPAWRRIKIHRSYTVDETSRVLGIAKGTVRRWLKSGLPSLADQRPTLILGSDLVEFGKRQSKAKQKCRLDECFCFSCRTPKRPAFGEAEYIPMTPTNGNLRALCETCATVMHKRISNANLKALRGILDVTIMQAEERISDSGKPCLNDYLKKEPKPHA</sequence>